<sequence>MFGRAQQSTGGTGDGAPDQRPVEAPGAELDAELDAVGADPTGADPTSAGGLSRAARRRRILLAVAAAAALVSVGGLAASSLIKSPAERAARTAPPPATVLTAAATMQVLNPSVVLRGTVYPPTQYDVTPVSASAEITRLYVSGLEVKAGDQVVAGRLLAEVSGQPLFALAGAVPAYRDLKPGSTGPDVAELQDALAALGLPARGDDRGEFGPGTARAVTDFYTRLGHPVPTTGAVTQQAVDTARKAADTARQSVDTLAAGRKAAAGATADPSAAPTGTGAGADGPGLDQQLATAKKELTAARAALAKAESLNGPMVPAAHVVFLPVFPATVTAVNGSVGSPVSGPLLSLTSGGLSLTGQLTQAQAAAVRPGMPVEVLAEAGNTTVTGTVGGLGAPTTVAPAGKVIPIGGAGGGAGDPGSPAGGAAAGQGVGGGGGKAGSAGGPLYVPLTVTPNAPLPAGLNGQNVRITVLKGSSEVPVLTVPVAAVFTTSAGRTSVTRVDAAGLRSTLAVTLGATDKGFVGVTPADGGELKAGDLVVVGK</sequence>
<dbReference type="InterPro" id="IPR050465">
    <property type="entry name" value="UPF0194_transport"/>
</dbReference>
<dbReference type="EMBL" id="CP108482">
    <property type="protein sequence ID" value="WUS57578.1"/>
    <property type="molecule type" value="Genomic_DNA"/>
</dbReference>
<evidence type="ECO:0000256" key="1">
    <source>
        <dbReference type="ARBA" id="ARBA00004196"/>
    </source>
</evidence>
<dbReference type="InterPro" id="IPR036365">
    <property type="entry name" value="PGBD-like_sf"/>
</dbReference>
<evidence type="ECO:0000256" key="3">
    <source>
        <dbReference type="SAM" id="MobiDB-lite"/>
    </source>
</evidence>
<evidence type="ECO:0000256" key="2">
    <source>
        <dbReference type="ARBA" id="ARBA00023054"/>
    </source>
</evidence>
<dbReference type="RefSeq" id="WP_329496801.1">
    <property type="nucleotide sequence ID" value="NZ_CP108460.1"/>
</dbReference>
<dbReference type="Proteomes" id="UP001432014">
    <property type="component" value="Chromosome"/>
</dbReference>
<gene>
    <name evidence="6" type="ORF">OG469_19930</name>
</gene>
<organism evidence="6 7">
    <name type="scientific">Kitasatospora herbaricolor</name>
    <dbReference type="NCBI Taxonomy" id="68217"/>
    <lineage>
        <taxon>Bacteria</taxon>
        <taxon>Bacillati</taxon>
        <taxon>Actinomycetota</taxon>
        <taxon>Actinomycetes</taxon>
        <taxon>Kitasatosporales</taxon>
        <taxon>Streptomycetaceae</taxon>
        <taxon>Kitasatospora</taxon>
    </lineage>
</organism>
<keyword evidence="7" id="KW-1185">Reference proteome</keyword>
<feature type="domain" description="Peptidoglycan binding-like" evidence="5">
    <location>
        <begin position="184"/>
        <end position="228"/>
    </location>
</feature>
<protein>
    <submittedName>
        <fullName evidence="6">Peptidoglycan-binding protein</fullName>
    </submittedName>
</protein>
<feature type="region of interest" description="Disordered" evidence="3">
    <location>
        <begin position="1"/>
        <end position="50"/>
    </location>
</feature>
<comment type="subcellular location">
    <subcellularLocation>
        <location evidence="1">Cell envelope</location>
    </subcellularLocation>
</comment>
<reference evidence="6 7" key="1">
    <citation type="submission" date="2022-10" db="EMBL/GenBank/DDBJ databases">
        <title>The complete genomes of actinobacterial strains from the NBC collection.</title>
        <authorList>
            <person name="Joergensen T.S."/>
            <person name="Alvarez Arevalo M."/>
            <person name="Sterndorff E.B."/>
            <person name="Faurdal D."/>
            <person name="Vuksanovic O."/>
            <person name="Mourched A.-S."/>
            <person name="Charusanti P."/>
            <person name="Shaw S."/>
            <person name="Blin K."/>
            <person name="Weber T."/>
        </authorList>
    </citation>
    <scope>NUCLEOTIDE SEQUENCE [LARGE SCALE GENOMIC DNA]</scope>
    <source>
        <strain evidence="6 7">NBC_01247</strain>
    </source>
</reference>
<keyword evidence="4" id="KW-0472">Membrane</keyword>
<evidence type="ECO:0000313" key="6">
    <source>
        <dbReference type="EMBL" id="WUS57578.1"/>
    </source>
</evidence>
<name>A0ABZ1W9P7_9ACTN</name>
<proteinExistence type="predicted"/>
<feature type="region of interest" description="Disordered" evidence="3">
    <location>
        <begin position="414"/>
        <end position="433"/>
    </location>
</feature>
<dbReference type="InterPro" id="IPR036366">
    <property type="entry name" value="PGBDSf"/>
</dbReference>
<dbReference type="PANTHER" id="PTHR32347">
    <property type="entry name" value="EFFLUX SYSTEM COMPONENT YKNX-RELATED"/>
    <property type="match status" value="1"/>
</dbReference>
<feature type="transmembrane region" description="Helical" evidence="4">
    <location>
        <begin position="60"/>
        <end position="82"/>
    </location>
</feature>
<keyword evidence="4" id="KW-0812">Transmembrane</keyword>
<dbReference type="Gene3D" id="1.10.101.10">
    <property type="entry name" value="PGBD-like superfamily/PGBD"/>
    <property type="match status" value="1"/>
</dbReference>
<dbReference type="Pfam" id="PF01471">
    <property type="entry name" value="PG_binding_1"/>
    <property type="match status" value="1"/>
</dbReference>
<keyword evidence="2" id="KW-0175">Coiled coil</keyword>
<evidence type="ECO:0000313" key="7">
    <source>
        <dbReference type="Proteomes" id="UP001432014"/>
    </source>
</evidence>
<accession>A0ABZ1W9P7</accession>
<dbReference type="Gene3D" id="2.40.420.20">
    <property type="match status" value="1"/>
</dbReference>
<dbReference type="PANTHER" id="PTHR32347:SF23">
    <property type="entry name" value="BLL5650 PROTEIN"/>
    <property type="match status" value="1"/>
</dbReference>
<keyword evidence="4" id="KW-1133">Transmembrane helix</keyword>
<evidence type="ECO:0000259" key="5">
    <source>
        <dbReference type="Pfam" id="PF01471"/>
    </source>
</evidence>
<dbReference type="InterPro" id="IPR002477">
    <property type="entry name" value="Peptidoglycan-bd-like"/>
</dbReference>
<feature type="compositionally biased region" description="Low complexity" evidence="3">
    <location>
        <begin position="265"/>
        <end position="277"/>
    </location>
</feature>
<evidence type="ECO:0000256" key="4">
    <source>
        <dbReference type="SAM" id="Phobius"/>
    </source>
</evidence>
<dbReference type="SUPFAM" id="SSF47090">
    <property type="entry name" value="PGBD-like"/>
    <property type="match status" value="1"/>
</dbReference>
<feature type="region of interest" description="Disordered" evidence="3">
    <location>
        <begin position="265"/>
        <end position="288"/>
    </location>
</feature>